<dbReference type="PROSITE" id="PS50968">
    <property type="entry name" value="BIOTINYL_LIPOYL"/>
    <property type="match status" value="1"/>
</dbReference>
<feature type="domain" description="Lipoyl-binding" evidence="3">
    <location>
        <begin position="40"/>
        <end position="117"/>
    </location>
</feature>
<feature type="compositionally biased region" description="Low complexity" evidence="2">
    <location>
        <begin position="32"/>
        <end position="49"/>
    </location>
</feature>
<dbReference type="InterPro" id="IPR001882">
    <property type="entry name" value="Biotin_BS"/>
</dbReference>
<dbReference type="AlphaFoldDB" id="A0A1S6IQZ8"/>
<dbReference type="Gene3D" id="2.40.50.100">
    <property type="match status" value="1"/>
</dbReference>
<evidence type="ECO:0000313" key="4">
    <source>
        <dbReference type="EMBL" id="AQS53954.1"/>
    </source>
</evidence>
<evidence type="ECO:0000259" key="3">
    <source>
        <dbReference type="PROSITE" id="PS50968"/>
    </source>
</evidence>
<gene>
    <name evidence="4" type="primary">gcdC</name>
    <name evidence="4" type="ORF">BW727_101588</name>
</gene>
<keyword evidence="4" id="KW-0456">Lyase</keyword>
<dbReference type="KEGG" id="jda:BW727_101588"/>
<dbReference type="PANTHER" id="PTHR45266">
    <property type="entry name" value="OXALOACETATE DECARBOXYLASE ALPHA CHAIN"/>
    <property type="match status" value="1"/>
</dbReference>
<evidence type="ECO:0000256" key="2">
    <source>
        <dbReference type="SAM" id="MobiDB-lite"/>
    </source>
</evidence>
<protein>
    <submittedName>
        <fullName evidence="4">Glutaconyl-CoA decarboxylase subunit gamma</fullName>
        <ecNumber evidence="4">4.1.1.70</ecNumber>
    </submittedName>
</protein>
<dbReference type="InterPro" id="IPR000089">
    <property type="entry name" value="Biotin_lipoyl"/>
</dbReference>
<feature type="region of interest" description="Disordered" evidence="2">
    <location>
        <begin position="28"/>
        <end position="50"/>
    </location>
</feature>
<dbReference type="InterPro" id="IPR011053">
    <property type="entry name" value="Single_hybrid_motif"/>
</dbReference>
<dbReference type="GO" id="GO:0016829">
    <property type="term" value="F:lyase activity"/>
    <property type="evidence" value="ECO:0007669"/>
    <property type="project" value="UniProtKB-KW"/>
</dbReference>
<dbReference type="InterPro" id="IPR050709">
    <property type="entry name" value="Biotin_Carboxyl_Carrier/Decarb"/>
</dbReference>
<dbReference type="SUPFAM" id="SSF51230">
    <property type="entry name" value="Single hybrid motif"/>
    <property type="match status" value="1"/>
</dbReference>
<dbReference type="STRING" id="708126.BW727_101588"/>
<dbReference type="PANTHER" id="PTHR45266:SF3">
    <property type="entry name" value="OXALOACETATE DECARBOXYLASE ALPHA CHAIN"/>
    <property type="match status" value="1"/>
</dbReference>
<keyword evidence="1" id="KW-0092">Biotin</keyword>
<dbReference type="FunFam" id="2.40.50.100:FF:000003">
    <property type="entry name" value="Acetyl-CoA carboxylase biotin carboxyl carrier protein"/>
    <property type="match status" value="1"/>
</dbReference>
<reference evidence="4 5" key="1">
    <citation type="journal article" date="2014" name="Int. J. Syst. Evol. Microbiol.">
        <title>Jeotgalibaca dankookensis gen. nov., sp. nov., a member of the family Carnobacteriaceae, isolated from seujeot (Korean traditional food).</title>
        <authorList>
            <person name="Lee D.G."/>
            <person name="Trujillo M.E."/>
            <person name="Kang H."/>
            <person name="Ahn T.Y."/>
        </authorList>
    </citation>
    <scope>NUCLEOTIDE SEQUENCE [LARGE SCALE GENOMIC DNA]</scope>
    <source>
        <strain evidence="4 5">EX-07</strain>
    </source>
</reference>
<dbReference type="EC" id="4.1.1.70" evidence="4"/>
<dbReference type="PROSITE" id="PS00188">
    <property type="entry name" value="BIOTIN"/>
    <property type="match status" value="1"/>
</dbReference>
<accession>A0A1S6IQZ8</accession>
<dbReference type="Proteomes" id="UP000188993">
    <property type="component" value="Chromosome"/>
</dbReference>
<keyword evidence="5" id="KW-1185">Reference proteome</keyword>
<organism evidence="4 5">
    <name type="scientific">Jeotgalibaca dankookensis</name>
    <dbReference type="NCBI Taxonomy" id="708126"/>
    <lineage>
        <taxon>Bacteria</taxon>
        <taxon>Bacillati</taxon>
        <taxon>Bacillota</taxon>
        <taxon>Bacilli</taxon>
        <taxon>Lactobacillales</taxon>
        <taxon>Carnobacteriaceae</taxon>
        <taxon>Jeotgalibaca</taxon>
    </lineage>
</organism>
<proteinExistence type="predicted"/>
<sequence>MMKTYEVEVNGKVYAVKIKEVDEASFDNLSQSATPSSSSPASASTSGSGIAVNSPMPGKIVSVKVTVGQQVNAGDTLCVLEAMKMENEVVAPEDGTVREVLVSEGQSVDSGDVLLRL</sequence>
<dbReference type="Pfam" id="PF00364">
    <property type="entry name" value="Biotin_lipoyl"/>
    <property type="match status" value="1"/>
</dbReference>
<evidence type="ECO:0000313" key="5">
    <source>
        <dbReference type="Proteomes" id="UP000188993"/>
    </source>
</evidence>
<dbReference type="EMBL" id="CP019728">
    <property type="protein sequence ID" value="AQS53954.1"/>
    <property type="molecule type" value="Genomic_DNA"/>
</dbReference>
<name>A0A1S6IQZ8_9LACT</name>
<dbReference type="CDD" id="cd06850">
    <property type="entry name" value="biotinyl_domain"/>
    <property type="match status" value="1"/>
</dbReference>
<evidence type="ECO:0000256" key="1">
    <source>
        <dbReference type="ARBA" id="ARBA00023267"/>
    </source>
</evidence>